<evidence type="ECO:0000256" key="1">
    <source>
        <dbReference type="SAM" id="Phobius"/>
    </source>
</evidence>
<proteinExistence type="predicted"/>
<keyword evidence="1" id="KW-0812">Transmembrane</keyword>
<keyword evidence="1" id="KW-1133">Transmembrane helix</keyword>
<dbReference type="EMBL" id="QLZR01000002">
    <property type="protein sequence ID" value="RAZ79310.1"/>
    <property type="molecule type" value="Genomic_DNA"/>
</dbReference>
<accession>A0A365L1H0</accession>
<dbReference type="RefSeq" id="WP_112222887.1">
    <property type="nucleotide sequence ID" value="NZ_CP047673.1"/>
</dbReference>
<reference evidence="2 3" key="1">
    <citation type="submission" date="2018-06" db="EMBL/GenBank/DDBJ databases">
        <title>The draft genome sequences of strains SCU63 and S1.</title>
        <authorList>
            <person name="Gan L."/>
        </authorList>
    </citation>
    <scope>NUCLEOTIDE SEQUENCE [LARGE SCALE GENOMIC DNA]</scope>
    <source>
        <strain evidence="2 3">SCU63</strain>
    </source>
</reference>
<keyword evidence="1" id="KW-0472">Membrane</keyword>
<sequence>MGPKKESTETRERLRQKELKKNPAGFLRDEIDRGMGMGNLSEVAGDMGWKGTGLFILVLFFGYVIYQLVFG</sequence>
<organism evidence="2 3">
    <name type="scientific">Planococcus halotolerans</name>
    <dbReference type="NCBI Taxonomy" id="2233542"/>
    <lineage>
        <taxon>Bacteria</taxon>
        <taxon>Bacillati</taxon>
        <taxon>Bacillota</taxon>
        <taxon>Bacilli</taxon>
        <taxon>Bacillales</taxon>
        <taxon>Caryophanaceae</taxon>
        <taxon>Planococcus</taxon>
    </lineage>
</organism>
<evidence type="ECO:0000313" key="2">
    <source>
        <dbReference type="EMBL" id="RAZ79310.1"/>
    </source>
</evidence>
<protein>
    <recommendedName>
        <fullName evidence="4">Phage capsid protein</fullName>
    </recommendedName>
</protein>
<dbReference type="Proteomes" id="UP000251002">
    <property type="component" value="Unassembled WGS sequence"/>
</dbReference>
<dbReference type="AlphaFoldDB" id="A0A365L1H0"/>
<keyword evidence="3" id="KW-1185">Reference proteome</keyword>
<evidence type="ECO:0000313" key="3">
    <source>
        <dbReference type="Proteomes" id="UP000251002"/>
    </source>
</evidence>
<dbReference type="Pfam" id="PF19893">
    <property type="entry name" value="DUF6366"/>
    <property type="match status" value="1"/>
</dbReference>
<evidence type="ECO:0008006" key="4">
    <source>
        <dbReference type="Google" id="ProtNLM"/>
    </source>
</evidence>
<gene>
    <name evidence="2" type="ORF">DP120_06785</name>
</gene>
<dbReference type="InterPro" id="IPR045946">
    <property type="entry name" value="DUF6366"/>
</dbReference>
<comment type="caution">
    <text evidence="2">The sequence shown here is derived from an EMBL/GenBank/DDBJ whole genome shotgun (WGS) entry which is preliminary data.</text>
</comment>
<name>A0A365L1H0_9BACL</name>
<feature type="transmembrane region" description="Helical" evidence="1">
    <location>
        <begin position="47"/>
        <end position="66"/>
    </location>
</feature>